<dbReference type="OrthoDB" id="5407799at2759"/>
<gene>
    <name evidence="2" type="ORF">B7463_g12529</name>
</gene>
<dbReference type="STRING" id="5539.A0A3E2GRS6"/>
<name>A0A3E2GRS6_SCYLI</name>
<keyword evidence="3" id="KW-1185">Reference proteome</keyword>
<proteinExistence type="predicted"/>
<comment type="caution">
    <text evidence="2">The sequence shown here is derived from an EMBL/GenBank/DDBJ whole genome shotgun (WGS) entry which is preliminary data.</text>
</comment>
<reference evidence="2 3" key="1">
    <citation type="submission" date="2018-05" db="EMBL/GenBank/DDBJ databases">
        <title>Draft genome sequence of Scytalidium lignicola DSM 105466, a ubiquitous saprotrophic fungus.</title>
        <authorList>
            <person name="Buettner E."/>
            <person name="Gebauer A.M."/>
            <person name="Hofrichter M."/>
            <person name="Liers C."/>
            <person name="Kellner H."/>
        </authorList>
    </citation>
    <scope>NUCLEOTIDE SEQUENCE [LARGE SCALE GENOMIC DNA]</scope>
    <source>
        <strain evidence="2 3">DSM 105466</strain>
    </source>
</reference>
<feature type="non-terminal residue" evidence="2">
    <location>
        <position position="359"/>
    </location>
</feature>
<dbReference type="Pfam" id="PF22586">
    <property type="entry name" value="ANCHR-like_BBOX"/>
    <property type="match status" value="1"/>
</dbReference>
<feature type="compositionally biased region" description="Basic and acidic residues" evidence="1">
    <location>
        <begin position="186"/>
        <end position="225"/>
    </location>
</feature>
<feature type="compositionally biased region" description="Acidic residues" evidence="1">
    <location>
        <begin position="226"/>
        <end position="238"/>
    </location>
</feature>
<evidence type="ECO:0000256" key="1">
    <source>
        <dbReference type="SAM" id="MobiDB-lite"/>
    </source>
</evidence>
<feature type="region of interest" description="Disordered" evidence="1">
    <location>
        <begin position="134"/>
        <end position="266"/>
    </location>
</feature>
<evidence type="ECO:0000313" key="3">
    <source>
        <dbReference type="Proteomes" id="UP000258309"/>
    </source>
</evidence>
<evidence type="ECO:0000313" key="2">
    <source>
        <dbReference type="EMBL" id="RFU23809.1"/>
    </source>
</evidence>
<dbReference type="InterPro" id="IPR044553">
    <property type="entry name" value="Bbox1_ANCHR"/>
</dbReference>
<dbReference type="PANTHER" id="PTHR46603:SF1">
    <property type="entry name" value="ABSCISSION_NOCUT CHECKPOINT REGULATOR"/>
    <property type="match status" value="1"/>
</dbReference>
<dbReference type="EMBL" id="NCSJ02000600">
    <property type="protein sequence ID" value="RFU23809.1"/>
    <property type="molecule type" value="Genomic_DNA"/>
</dbReference>
<feature type="non-terminal residue" evidence="2">
    <location>
        <position position="1"/>
    </location>
</feature>
<dbReference type="SUPFAM" id="SSF57845">
    <property type="entry name" value="B-box zinc-binding domain"/>
    <property type="match status" value="1"/>
</dbReference>
<protein>
    <submittedName>
        <fullName evidence="2">Uncharacterized protein</fullName>
    </submittedName>
</protein>
<organism evidence="2 3">
    <name type="scientific">Scytalidium lignicola</name>
    <name type="common">Hyphomycete</name>
    <dbReference type="NCBI Taxonomy" id="5539"/>
    <lineage>
        <taxon>Eukaryota</taxon>
        <taxon>Fungi</taxon>
        <taxon>Dikarya</taxon>
        <taxon>Ascomycota</taxon>
        <taxon>Pezizomycotina</taxon>
        <taxon>Leotiomycetes</taxon>
        <taxon>Leotiomycetes incertae sedis</taxon>
        <taxon>Scytalidium</taxon>
    </lineage>
</organism>
<accession>A0A3E2GRS6</accession>
<dbReference type="OMA" id="TRCWYEM"/>
<dbReference type="AlphaFoldDB" id="A0A3E2GRS6"/>
<dbReference type="CDD" id="cd19817">
    <property type="entry name" value="Bbox1_ANCHR-like"/>
    <property type="match status" value="1"/>
</dbReference>
<dbReference type="Proteomes" id="UP000258309">
    <property type="component" value="Unassembled WGS sequence"/>
</dbReference>
<sequence length="359" mass="39622">MSDPPGYDDDELLNRFKALKKSSIQLTPSKQASTLNQQTTLSPEADLSARLRSLRNGSLSPTPIISQRVSQEIAHSPAALLQDENPLLTFADDDKTLEELLADLGPDDQWKLNPDDPDDIQKLLDEATQALPHPEASAELKSEELQSNDGQPKLDKDFLTKNLDMSAFTLDDDDDQGKVTNTGRNARLEDESREAQDIVAKALDEVNLEKENEAVSEESKDKSPENDEEGDEEDEAEFDLPSAPSDFPSPPPTSEPSRQSLDDESDITARLAALRSRGSVSGLGLPSVPTDKPVKGVMKKFTDEEIDSWCIICQDDATVKCQGCDGDLYCANCWKEGHMGPDVGLEEKMHKWVKFRKPN</sequence>
<dbReference type="PANTHER" id="PTHR46603">
    <property type="entry name" value="ABSCISSION/NOCUT CHECKPOINT REGULATOR"/>
    <property type="match status" value="1"/>
</dbReference>